<evidence type="ECO:0000256" key="2">
    <source>
        <dbReference type="SAM" id="Phobius"/>
    </source>
</evidence>
<dbReference type="Proteomes" id="UP001344906">
    <property type="component" value="Unassembled WGS sequence"/>
</dbReference>
<keyword evidence="2" id="KW-0472">Membrane</keyword>
<evidence type="ECO:0000256" key="1">
    <source>
        <dbReference type="SAM" id="Coils"/>
    </source>
</evidence>
<organism evidence="3 4">
    <name type="scientific">Dictyobacter halimunensis</name>
    <dbReference type="NCBI Taxonomy" id="3026934"/>
    <lineage>
        <taxon>Bacteria</taxon>
        <taxon>Bacillati</taxon>
        <taxon>Chloroflexota</taxon>
        <taxon>Ktedonobacteria</taxon>
        <taxon>Ktedonobacterales</taxon>
        <taxon>Dictyobacteraceae</taxon>
        <taxon>Dictyobacter</taxon>
    </lineage>
</organism>
<feature type="transmembrane region" description="Helical" evidence="2">
    <location>
        <begin position="184"/>
        <end position="205"/>
    </location>
</feature>
<keyword evidence="2" id="KW-0812">Transmembrane</keyword>
<sequence length="240" mass="27041">MYDSIDKVYVGDVMDIITTINKSSDGGRKALSAAMLHPFYKVLAKLGLNEDSLGGQSFEELEKRSETLDLLIRLNSDTTPPIGNTEIRVILLRLKAIVMDHLRTKSSENQLVKIVSNARDETQDELKNQISMLIDSNSKSQEIILQLEQERKKAQDDIDKKMAEREVFKEQWAIRQSLLAKESISTILGALLLFIIVICLIVTTFTHVVTPQILNDGFLVLLGYFFGQTAANVSKRDKNE</sequence>
<proteinExistence type="predicted"/>
<evidence type="ECO:0000313" key="4">
    <source>
        <dbReference type="Proteomes" id="UP001344906"/>
    </source>
</evidence>
<dbReference type="EMBL" id="BSRI01000002">
    <property type="protein sequence ID" value="GLV59941.1"/>
    <property type="molecule type" value="Genomic_DNA"/>
</dbReference>
<keyword evidence="2" id="KW-1133">Transmembrane helix</keyword>
<reference evidence="3 4" key="1">
    <citation type="submission" date="2023-02" db="EMBL/GenBank/DDBJ databases">
        <title>Dictyobacter halimunensis sp. nov., a new member of the class Ktedonobacteria from forest soil in a geothermal area.</title>
        <authorList>
            <person name="Rachmania M.K."/>
            <person name="Ningsih F."/>
            <person name="Sakai Y."/>
            <person name="Yabe S."/>
            <person name="Yokota A."/>
            <person name="Sjamsuridzal W."/>
        </authorList>
    </citation>
    <scope>NUCLEOTIDE SEQUENCE [LARGE SCALE GENOMIC DNA]</scope>
    <source>
        <strain evidence="3 4">S3.2.2.5</strain>
    </source>
</reference>
<keyword evidence="4" id="KW-1185">Reference proteome</keyword>
<evidence type="ECO:0000313" key="3">
    <source>
        <dbReference type="EMBL" id="GLV59941.1"/>
    </source>
</evidence>
<feature type="coiled-coil region" evidence="1">
    <location>
        <begin position="137"/>
        <end position="171"/>
    </location>
</feature>
<dbReference type="RefSeq" id="WP_338256847.1">
    <property type="nucleotide sequence ID" value="NZ_BSRI01000002.1"/>
</dbReference>
<comment type="caution">
    <text evidence="3">The sequence shown here is derived from an EMBL/GenBank/DDBJ whole genome shotgun (WGS) entry which is preliminary data.</text>
</comment>
<keyword evidence="1" id="KW-0175">Coiled coil</keyword>
<accession>A0ABQ6G574</accession>
<gene>
    <name evidence="3" type="ORF">KDH_67650</name>
</gene>
<name>A0ABQ6G574_9CHLR</name>
<protein>
    <submittedName>
        <fullName evidence="3">Uncharacterized protein</fullName>
    </submittedName>
</protein>